<accession>A0A9D1KYE6</accession>
<evidence type="ECO:0000313" key="2">
    <source>
        <dbReference type="EMBL" id="HIU03440.1"/>
    </source>
</evidence>
<name>A0A9D1KYE6_9FIRM</name>
<feature type="domain" description="DUF6128" evidence="1">
    <location>
        <begin position="253"/>
        <end position="339"/>
    </location>
</feature>
<dbReference type="InterPro" id="IPR046131">
    <property type="entry name" value="DUF6128"/>
</dbReference>
<sequence length="346" mass="39562">MSDYSRFVSYIYLYENGIKTMNAGFVKVESRNAQCRVSVSLKNVYSGSEYCKAYMFIRFGKELRGIYLGNIRIKNHSGEWTFRTDTGNIAGSGYRLDQVSGMIIEDGQGKNYGTRWDHGELDMSRFNTRWQQEVDLGVEAAQIPDITEELPKIEVPEPDGEMDKDLQMLKDAVKQPENRQTGEIPLMTVEEMDENEDEKQLGPGDMDMAVHGYTGETAVSPEMDVGRLKNFEKILDTCPRMYPFSDDAIEECVRLEPQDIGRMPMDCWCYGSNSFLLHGYYSYRHLILARLQSGNGKAYILGVPGTNHSQEAFMANMFGFRTFKPIREEKGEASDFGYWYKSLMQA</sequence>
<dbReference type="AlphaFoldDB" id="A0A9D1KYE6"/>
<dbReference type="Proteomes" id="UP000824164">
    <property type="component" value="Unassembled WGS sequence"/>
</dbReference>
<organism evidence="2 3">
    <name type="scientific">Candidatus Onthocola gallistercoris</name>
    <dbReference type="NCBI Taxonomy" id="2840876"/>
    <lineage>
        <taxon>Bacteria</taxon>
        <taxon>Bacillati</taxon>
        <taxon>Bacillota</taxon>
        <taxon>Bacilli</taxon>
        <taxon>Candidatus Onthocola</taxon>
    </lineage>
</organism>
<reference evidence="2" key="1">
    <citation type="submission" date="2020-10" db="EMBL/GenBank/DDBJ databases">
        <authorList>
            <person name="Gilroy R."/>
        </authorList>
    </citation>
    <scope>NUCLEOTIDE SEQUENCE</scope>
    <source>
        <strain evidence="2">CHK187-14744</strain>
    </source>
</reference>
<evidence type="ECO:0000259" key="1">
    <source>
        <dbReference type="Pfam" id="PF19623"/>
    </source>
</evidence>
<protein>
    <recommendedName>
        <fullName evidence="1">DUF6128 domain-containing protein</fullName>
    </recommendedName>
</protein>
<evidence type="ECO:0000313" key="3">
    <source>
        <dbReference type="Proteomes" id="UP000824164"/>
    </source>
</evidence>
<dbReference type="Pfam" id="PF19623">
    <property type="entry name" value="DUF6128"/>
    <property type="match status" value="1"/>
</dbReference>
<proteinExistence type="predicted"/>
<dbReference type="EMBL" id="DVLT01000055">
    <property type="protein sequence ID" value="HIU03440.1"/>
    <property type="molecule type" value="Genomic_DNA"/>
</dbReference>
<gene>
    <name evidence="2" type="ORF">IAB63_09345</name>
</gene>
<reference evidence="2" key="2">
    <citation type="journal article" date="2021" name="PeerJ">
        <title>Extensive microbial diversity within the chicken gut microbiome revealed by metagenomics and culture.</title>
        <authorList>
            <person name="Gilroy R."/>
            <person name="Ravi A."/>
            <person name="Getino M."/>
            <person name="Pursley I."/>
            <person name="Horton D.L."/>
            <person name="Alikhan N.F."/>
            <person name="Baker D."/>
            <person name="Gharbi K."/>
            <person name="Hall N."/>
            <person name="Watson M."/>
            <person name="Adriaenssens E.M."/>
            <person name="Foster-Nyarko E."/>
            <person name="Jarju S."/>
            <person name="Secka A."/>
            <person name="Antonio M."/>
            <person name="Oren A."/>
            <person name="Chaudhuri R.R."/>
            <person name="La Ragione R."/>
            <person name="Hildebrand F."/>
            <person name="Pallen M.J."/>
        </authorList>
    </citation>
    <scope>NUCLEOTIDE SEQUENCE</scope>
    <source>
        <strain evidence="2">CHK187-14744</strain>
    </source>
</reference>
<comment type="caution">
    <text evidence="2">The sequence shown here is derived from an EMBL/GenBank/DDBJ whole genome shotgun (WGS) entry which is preliminary data.</text>
</comment>